<evidence type="ECO:0000256" key="1">
    <source>
        <dbReference type="SAM" id="Coils"/>
    </source>
</evidence>
<organism evidence="4 5">
    <name type="scientific">Mycoplasmopsis canis</name>
    <dbReference type="NCBI Taxonomy" id="29555"/>
    <lineage>
        <taxon>Bacteria</taxon>
        <taxon>Bacillati</taxon>
        <taxon>Mycoplasmatota</taxon>
        <taxon>Mycoplasmoidales</taxon>
        <taxon>Metamycoplasmataceae</taxon>
        <taxon>Mycoplasmopsis</taxon>
    </lineage>
</organism>
<dbReference type="GO" id="GO:0008233">
    <property type="term" value="F:peptidase activity"/>
    <property type="evidence" value="ECO:0007669"/>
    <property type="project" value="InterPro"/>
</dbReference>
<protein>
    <recommendedName>
        <fullName evidence="3">Ig protease IdeS domain-containing protein</fullName>
    </recommendedName>
</protein>
<dbReference type="AlphaFoldDB" id="A0A449AQ05"/>
<feature type="domain" description="Ig protease IdeS" evidence="3">
    <location>
        <begin position="29"/>
        <end position="334"/>
    </location>
</feature>
<feature type="transmembrane region" description="Helical" evidence="2">
    <location>
        <begin position="746"/>
        <end position="766"/>
    </location>
</feature>
<name>A0A449AQ05_9BACT</name>
<evidence type="ECO:0000259" key="3">
    <source>
        <dbReference type="Pfam" id="PF09028"/>
    </source>
</evidence>
<dbReference type="SUPFAM" id="SSF54001">
    <property type="entry name" value="Cysteine proteinases"/>
    <property type="match status" value="1"/>
</dbReference>
<dbReference type="RefSeq" id="WP_004794285.1">
    <property type="nucleotide sequence ID" value="NZ_LR215010.1"/>
</dbReference>
<accession>A0A449AQ05</accession>
<evidence type="ECO:0000313" key="4">
    <source>
        <dbReference type="EMBL" id="VEU68644.1"/>
    </source>
</evidence>
<dbReference type="Gene3D" id="3.90.70.10">
    <property type="entry name" value="Cysteine proteinases"/>
    <property type="match status" value="1"/>
</dbReference>
<dbReference type="Proteomes" id="UP000290495">
    <property type="component" value="Chromosome"/>
</dbReference>
<evidence type="ECO:0000256" key="2">
    <source>
        <dbReference type="SAM" id="Phobius"/>
    </source>
</evidence>
<dbReference type="InterPro" id="IPR038765">
    <property type="entry name" value="Papain-like_cys_pep_sf"/>
</dbReference>
<dbReference type="Pfam" id="PF09028">
    <property type="entry name" value="Mac-1"/>
    <property type="match status" value="1"/>
</dbReference>
<feature type="coiled-coil region" evidence="1">
    <location>
        <begin position="638"/>
        <end position="665"/>
    </location>
</feature>
<evidence type="ECO:0000313" key="5">
    <source>
        <dbReference type="Proteomes" id="UP000290495"/>
    </source>
</evidence>
<gene>
    <name evidence="4" type="ORF">NCTC10146_00090</name>
</gene>
<sequence>MKIRRILKTVFSLLPIIAPINFISTITANNENNSDVLKNKLNELLKNNLAKESIGSNYSFKWINGIDSVNFNGLKVYKTELEDNSISGYLYLESNGQEKWFDANKNKNDIDQWLCTAAVVSNSLNWFVQQNKSNIESFYNEDFNKNSGKNITKLFKYNYENGDSGFFEYFQNILGKRSSNYDILIDTMINGYSYPYNEYKEIPDKKGGFFRDVFERNRLTSKSGFGFLSVKALDNYISNAIDRNSSLALSYKINNNFGHIVSLWGVDYKNGVLDAVYITDSDDKLTHEKPTLKRYPVRLINGKMHISTNYGSDGQQLNGAEIYWVHELSNGKNYFNDYFKNLDNNREKFVQKYSQMTMEFNNKINNDIEKFEKKVDEIKNNPFFSSLEPEFVERPNDIEKFIKLMNDLKGYAFEPYEYSIYTSKINAIILKYENFFSTSKSHLNWLNESYKNLMTFLENISVSEDGNDIPKSKTWIHKKDKELLDSFKENVFLSLNELKTMNFQTSLSGYENKIRNFEFEFENNLRSKIYYGFQEDFKEQYLKEVDSIWKNFLSYTFIFDKFFENEANDIYQTYSKKKKDFVTKEEYEKYIEQYILELKKMLLSSIYSEAQIKIKSLKYESNKTEFNNEYNDLIKYINENFENNKDETKHKVKDFRNKFQILKNNEINLENFKDNQINILRKYLNSVFYEYKSVDRRNIFLAFKNCANKIDYLESKSEVQREIEEFSKYLNKKKLSKINLSIFTKMFITLLSLLTSLLICLFAIYLRKLK</sequence>
<reference evidence="4 5" key="1">
    <citation type="submission" date="2019-01" db="EMBL/GenBank/DDBJ databases">
        <authorList>
            <consortium name="Pathogen Informatics"/>
        </authorList>
    </citation>
    <scope>NUCLEOTIDE SEQUENCE [LARGE SCALE GENOMIC DNA]</scope>
    <source>
        <strain evidence="4 5">NCTC10146</strain>
    </source>
</reference>
<dbReference type="InterPro" id="IPR015117">
    <property type="entry name" value="IdeS"/>
</dbReference>
<keyword evidence="2" id="KW-0812">Transmembrane</keyword>
<proteinExistence type="predicted"/>
<keyword evidence="1" id="KW-0175">Coiled coil</keyword>
<dbReference type="SMR" id="A0A449AQ05"/>
<keyword evidence="2" id="KW-0472">Membrane</keyword>
<keyword evidence="2" id="KW-1133">Transmembrane helix</keyword>
<dbReference type="EMBL" id="LR215010">
    <property type="protein sequence ID" value="VEU68644.1"/>
    <property type="molecule type" value="Genomic_DNA"/>
</dbReference>